<feature type="compositionally biased region" description="Polar residues" evidence="4">
    <location>
        <begin position="1111"/>
        <end position="1120"/>
    </location>
</feature>
<dbReference type="OrthoDB" id="5984873at2759"/>
<evidence type="ECO:0000256" key="3">
    <source>
        <dbReference type="PROSITE-ProRule" id="PRU00023"/>
    </source>
</evidence>
<dbReference type="Proteomes" id="UP000594262">
    <property type="component" value="Unplaced"/>
</dbReference>
<dbReference type="SUPFAM" id="SSF48403">
    <property type="entry name" value="Ankyrin repeat"/>
    <property type="match status" value="1"/>
</dbReference>
<feature type="region of interest" description="Disordered" evidence="4">
    <location>
        <begin position="628"/>
        <end position="659"/>
    </location>
</feature>
<sequence>MVFERVPIIRLNRCELMQFNNNHCMPKRDDSPPPKSRKTILNKSTIQPQPLIFDHEVMSRTNYQHNQNNHDRRPQTLNTTSQLTPKMDKKQNQQSKPPALKFTHALLTYQNVSEPNISETLAFHHKDIIKQTRSDSISRQDDNTLNLQDSMFANNISSRSPNNELATLNFGEGNIKQTTKMTKKTNVLNQQNTMFVNDITLSQQLDHHQQKRNTLNDIDEEKTKQIKQLSNIQLNLHSYKNIGHSLKEISRPQSVGENESCNNYLNTLPIGIKGSQQRQRNLSGEVNNINIIHGQKKIETLNDPQQSKQENLDLVKTIAKHKAPPIVITQPIFNRLEDIEENKGLAKDRICYQNTSMADKIEPEKEIRLVSVSCDLLNKMNTVKSYNGIDDLVAPLDNDADDEGSLRNNSSSLVVDHGYNTSSSKENLSDIDEPETLFVESDRRSKNGNLSDFADTDDSCIKENLNERRLSDEDNLGERELVNFEIEGQYHHKYLLPIDNSGDLNDDHLTEIEEEVDSSDEEEQDCSYHSYYYSTDRRSSSPAVLTKSRHTRRNYLSEIKEVTSDEESEFCCPKDTLSYHRRSSLPAILDSGSTDDSNKDTFNKTKSSFTICSNREIFRNIKEETPNSVNLVSPSNRRRRTSPLATPRRSSIPSNLTPCEYSESMDRRQIRNYIQQTSNDIARLCDKSDSEDETNYIKKELSLKPKKSEYEPSHTRRKISRVNSLSFSPFNLRNKNTTLEKPRATLTSDLTISGRNPMLETNNYANIESVKLRSWSVDSFVKNDFKFRIERRKVISFEGLQPKTSKETISSPCEESKESNMRKNVSPLPRESDFDQHCTVNLLNQTMNSNDNVKSISSDVVERQDDVKTCNIREESIKCRKSPELDINLNIDVQKDIQPKHRQNHTDLAQRFLHLTETSPEGSELRTQNKTRRMSSDTATHQRRQMENQFQPSSVLAERLLESYRALGKHSHMYLGIASAKKCRAKRRRHSMDHIGSYRRRFRMIEELNDQGTQGDTESITTNSDNESNNGYGGHEQYSEYTTTHTTTKKKNSFKLSMPNIQCPQDTSEAIRQRPALNRTKSEDSQTSGIDMRISEQDLGSDAESLPSCEESLTNSENSPPNSPELFKQKQEVSRRESAPASFNIKILDDIQGLNEINEERSREFHRRYSSVEERTSRVRFNLEESFKEEEDHYSKQFDENEEQPKFSDIEGYKVAPLTQYPRKVSSPPCLSCDIEEVRQEYQQNQQVPTAQRKDSSDRSRKCSVYSDNSGSIQILPGQSVRKVSSQENLIREEEESTPIAPLRNKYDRKISLQEPKLRKDSRVDNRKLSLQENSSRRKSVCIDEKSTNENSRKFSLQIPRRRPSFSDRKLSLQERKNSTHERKMSSHDRKYSAHERKISSSERKYSAHERKLSQQETRKTSLTDTFRSVVGTKKKSERKASQEVLADENNNVDRKSAWGLIKNKIKKDRKSSAEAIQQGSPRMLRLLSRNDSSSSIDSGTPRRHRRSGSAGKRASTRSEDYDQKSISSFNSVDLEDEPDIVPPNAFDLWSEGKVDIETESSTLPLLHVAAGEGNAELLKTLLDVGVDMNELDQCGWPALHYAVCAGHFECAQLLLSRGATLKNYSNRVMNTYCTAVRDCIRTGSPYSST</sequence>
<reference evidence="5" key="1">
    <citation type="submission" date="2021-01" db="UniProtKB">
        <authorList>
            <consortium name="EnsemblMetazoa"/>
        </authorList>
    </citation>
    <scope>IDENTIFICATION</scope>
</reference>
<feature type="compositionally biased region" description="Basic and acidic residues" evidence="4">
    <location>
        <begin position="1305"/>
        <end position="1330"/>
    </location>
</feature>
<dbReference type="InterPro" id="IPR002110">
    <property type="entry name" value="Ankyrin_rpt"/>
</dbReference>
<feature type="region of interest" description="Disordered" evidence="4">
    <location>
        <begin position="805"/>
        <end position="831"/>
    </location>
</feature>
<feature type="compositionally biased region" description="Polar residues" evidence="4">
    <location>
        <begin position="406"/>
        <end position="426"/>
    </location>
</feature>
<dbReference type="Gene3D" id="1.25.40.20">
    <property type="entry name" value="Ankyrin repeat-containing domain"/>
    <property type="match status" value="1"/>
</dbReference>
<evidence type="ECO:0000256" key="4">
    <source>
        <dbReference type="SAM" id="MobiDB-lite"/>
    </source>
</evidence>
<proteinExistence type="predicted"/>
<dbReference type="EnsemblMetazoa" id="CLYHEMT005488.2">
    <property type="protein sequence ID" value="CLYHEMP005488.2"/>
    <property type="gene ID" value="CLYHEMG005488"/>
</dbReference>
<protein>
    <submittedName>
        <fullName evidence="5">Uncharacterized protein</fullName>
    </submittedName>
</protein>
<feature type="region of interest" description="Disordered" evidence="4">
    <location>
        <begin position="1286"/>
        <end position="1449"/>
    </location>
</feature>
<evidence type="ECO:0000313" key="5">
    <source>
        <dbReference type="EnsemblMetazoa" id="CLYHEMP005488.2"/>
    </source>
</evidence>
<dbReference type="PANTHER" id="PTHR24189">
    <property type="entry name" value="MYOTROPHIN"/>
    <property type="match status" value="1"/>
</dbReference>
<feature type="region of interest" description="Disordered" evidence="4">
    <location>
        <begin position="1242"/>
        <end position="1271"/>
    </location>
</feature>
<dbReference type="RefSeq" id="XP_066911196.1">
    <property type="nucleotide sequence ID" value="XM_067055095.1"/>
</dbReference>
<feature type="compositionally biased region" description="Basic and acidic residues" evidence="4">
    <location>
        <begin position="1365"/>
        <end position="1422"/>
    </location>
</feature>
<feature type="region of interest" description="Disordered" evidence="4">
    <location>
        <begin position="916"/>
        <end position="947"/>
    </location>
</feature>
<feature type="compositionally biased region" description="Basic and acidic residues" evidence="4">
    <location>
        <begin position="1252"/>
        <end position="1261"/>
    </location>
</feature>
<feature type="region of interest" description="Disordered" evidence="4">
    <location>
        <begin position="1465"/>
        <end position="1524"/>
    </location>
</feature>
<dbReference type="Pfam" id="PF12796">
    <property type="entry name" value="Ank_2"/>
    <property type="match status" value="1"/>
</dbReference>
<dbReference type="InterPro" id="IPR036770">
    <property type="entry name" value="Ankyrin_rpt-contain_sf"/>
</dbReference>
<feature type="compositionally biased region" description="Basic and acidic residues" evidence="4">
    <location>
        <begin position="1127"/>
        <end position="1138"/>
    </location>
</feature>
<feature type="compositionally biased region" description="Polar residues" evidence="4">
    <location>
        <begin position="1059"/>
        <end position="1070"/>
    </location>
</feature>
<feature type="repeat" description="ANK" evidence="3">
    <location>
        <begin position="1595"/>
        <end position="1627"/>
    </location>
</feature>
<evidence type="ECO:0000313" key="6">
    <source>
        <dbReference type="Proteomes" id="UP000594262"/>
    </source>
</evidence>
<organism evidence="5 6">
    <name type="scientific">Clytia hemisphaerica</name>
    <dbReference type="NCBI Taxonomy" id="252671"/>
    <lineage>
        <taxon>Eukaryota</taxon>
        <taxon>Metazoa</taxon>
        <taxon>Cnidaria</taxon>
        <taxon>Hydrozoa</taxon>
        <taxon>Hydroidolina</taxon>
        <taxon>Leptothecata</taxon>
        <taxon>Obeliida</taxon>
        <taxon>Clytiidae</taxon>
        <taxon>Clytia</taxon>
    </lineage>
</organism>
<dbReference type="PROSITE" id="PS50297">
    <property type="entry name" value="ANK_REP_REGION"/>
    <property type="match status" value="2"/>
</dbReference>
<feature type="repeat" description="ANK" evidence="3">
    <location>
        <begin position="1567"/>
        <end position="1594"/>
    </location>
</feature>
<feature type="compositionally biased region" description="Polar residues" evidence="4">
    <location>
        <begin position="648"/>
        <end position="657"/>
    </location>
</feature>
<dbReference type="InterPro" id="IPR050745">
    <property type="entry name" value="Multifunctional_regulatory"/>
</dbReference>
<feature type="region of interest" description="Disordered" evidence="4">
    <location>
        <begin position="64"/>
        <end position="96"/>
    </location>
</feature>
<keyword evidence="6" id="KW-1185">Reference proteome</keyword>
<keyword evidence="2 3" id="KW-0040">ANK repeat</keyword>
<feature type="region of interest" description="Disordered" evidence="4">
    <location>
        <begin position="398"/>
        <end position="430"/>
    </location>
</feature>
<dbReference type="PROSITE" id="PS50088">
    <property type="entry name" value="ANK_REPEAT"/>
    <property type="match status" value="2"/>
</dbReference>
<dbReference type="SMART" id="SM00248">
    <property type="entry name" value="ANK"/>
    <property type="match status" value="2"/>
</dbReference>
<feature type="compositionally biased region" description="Polar residues" evidence="4">
    <location>
        <begin position="75"/>
        <end position="84"/>
    </location>
</feature>
<evidence type="ECO:0000256" key="1">
    <source>
        <dbReference type="ARBA" id="ARBA00022737"/>
    </source>
</evidence>
<feature type="compositionally biased region" description="Basic and acidic residues" evidence="4">
    <location>
        <begin position="1341"/>
        <end position="1353"/>
    </location>
</feature>
<feature type="region of interest" description="Disordered" evidence="4">
    <location>
        <begin position="23"/>
        <end position="45"/>
    </location>
</feature>
<evidence type="ECO:0000256" key="2">
    <source>
        <dbReference type="ARBA" id="ARBA00023043"/>
    </source>
</evidence>
<dbReference type="GeneID" id="136798480"/>
<name>A0A7M5WRC9_9CNID</name>
<feature type="compositionally biased region" description="Low complexity" evidence="4">
    <location>
        <begin position="1485"/>
        <end position="1499"/>
    </location>
</feature>
<feature type="region of interest" description="Disordered" evidence="4">
    <location>
        <begin position="1010"/>
        <end position="1139"/>
    </location>
</feature>
<feature type="region of interest" description="Disordered" evidence="4">
    <location>
        <begin position="1189"/>
        <end position="1209"/>
    </location>
</feature>
<accession>A0A7M5WRC9</accession>
<keyword evidence="1" id="KW-0677">Repeat</keyword>
<feature type="compositionally biased region" description="Polar residues" evidence="4">
    <location>
        <begin position="1010"/>
        <end position="1030"/>
    </location>
</feature>
<feature type="compositionally biased region" description="Polar residues" evidence="4">
    <location>
        <begin position="916"/>
        <end position="928"/>
    </location>
</feature>